<evidence type="ECO:0000313" key="1">
    <source>
        <dbReference type="EnsemblMetazoa" id="CJA43346.1"/>
    </source>
</evidence>
<protein>
    <submittedName>
        <fullName evidence="1">Uncharacterized protein</fullName>
    </submittedName>
</protein>
<dbReference type="AlphaFoldDB" id="A0A8R1EV57"/>
<reference evidence="1" key="2">
    <citation type="submission" date="2022-06" db="UniProtKB">
        <authorList>
            <consortium name="EnsemblMetazoa"/>
        </authorList>
    </citation>
    <scope>IDENTIFICATION</scope>
    <source>
        <strain evidence="1">DF5081</strain>
    </source>
</reference>
<sequence>MDHETQLFYSELFNINRGPPVIATPIRMEIPTPFLPGEVRAAIRSLPNGKAAGGDKITTDFLENCHDNANLLLAESFRINLRKGTKKIWRTIDRYASSPYSTRPSQNAC</sequence>
<accession>A0A8R1EV57</accession>
<reference evidence="2" key="1">
    <citation type="submission" date="2010-08" db="EMBL/GenBank/DDBJ databases">
        <authorList>
            <consortium name="Caenorhabditis japonica Sequencing Consortium"/>
            <person name="Wilson R.K."/>
        </authorList>
    </citation>
    <scope>NUCLEOTIDE SEQUENCE [LARGE SCALE GENOMIC DNA]</scope>
    <source>
        <strain evidence="2">DF5081</strain>
    </source>
</reference>
<proteinExistence type="predicted"/>
<dbReference type="Proteomes" id="UP000005237">
    <property type="component" value="Unassembled WGS sequence"/>
</dbReference>
<organism evidence="1 2">
    <name type="scientific">Caenorhabditis japonica</name>
    <dbReference type="NCBI Taxonomy" id="281687"/>
    <lineage>
        <taxon>Eukaryota</taxon>
        <taxon>Metazoa</taxon>
        <taxon>Ecdysozoa</taxon>
        <taxon>Nematoda</taxon>
        <taxon>Chromadorea</taxon>
        <taxon>Rhabditida</taxon>
        <taxon>Rhabditina</taxon>
        <taxon>Rhabditomorpha</taxon>
        <taxon>Rhabditoidea</taxon>
        <taxon>Rhabditidae</taxon>
        <taxon>Peloderinae</taxon>
        <taxon>Caenorhabditis</taxon>
    </lineage>
</organism>
<name>A0A8R1EV57_CAEJA</name>
<dbReference type="EnsemblMetazoa" id="CJA43346.1">
    <property type="protein sequence ID" value="CJA43346.1"/>
    <property type="gene ID" value="WBGene00219194"/>
</dbReference>
<keyword evidence="2" id="KW-1185">Reference proteome</keyword>
<evidence type="ECO:0000313" key="2">
    <source>
        <dbReference type="Proteomes" id="UP000005237"/>
    </source>
</evidence>